<dbReference type="OrthoDB" id="1938465at2759"/>
<name>A0A5J5B8V7_9ASTE</name>
<dbReference type="PROSITE" id="PS50994">
    <property type="entry name" value="INTEGRASE"/>
    <property type="match status" value="1"/>
</dbReference>
<dbReference type="PANTHER" id="PTHR47481:SF31">
    <property type="entry name" value="OS01G0873500 PROTEIN"/>
    <property type="match status" value="1"/>
</dbReference>
<protein>
    <recommendedName>
        <fullName evidence="1">Integrase catalytic domain-containing protein</fullName>
    </recommendedName>
</protein>
<accession>A0A5J5B8V7</accession>
<dbReference type="PANTHER" id="PTHR47481">
    <property type="match status" value="1"/>
</dbReference>
<gene>
    <name evidence="2" type="ORF">F0562_027825</name>
</gene>
<evidence type="ECO:0000313" key="3">
    <source>
        <dbReference type="Proteomes" id="UP000325577"/>
    </source>
</evidence>
<dbReference type="InterPro" id="IPR001584">
    <property type="entry name" value="Integrase_cat-core"/>
</dbReference>
<reference evidence="2 3" key="1">
    <citation type="submission" date="2019-09" db="EMBL/GenBank/DDBJ databases">
        <title>A chromosome-level genome assembly of the Chinese tupelo Nyssa sinensis.</title>
        <authorList>
            <person name="Yang X."/>
            <person name="Kang M."/>
            <person name="Yang Y."/>
            <person name="Xiong H."/>
            <person name="Wang M."/>
            <person name="Zhang Z."/>
            <person name="Wang Z."/>
            <person name="Wu H."/>
            <person name="Ma T."/>
            <person name="Liu J."/>
            <person name="Xi Z."/>
        </authorList>
    </citation>
    <scope>NUCLEOTIDE SEQUENCE [LARGE SCALE GENOMIC DNA]</scope>
    <source>
        <strain evidence="2">J267</strain>
        <tissue evidence="2">Leaf</tissue>
    </source>
</reference>
<keyword evidence="3" id="KW-1185">Reference proteome</keyword>
<proteinExistence type="predicted"/>
<evidence type="ECO:0000313" key="2">
    <source>
        <dbReference type="EMBL" id="KAA8538352.1"/>
    </source>
</evidence>
<evidence type="ECO:0000259" key="1">
    <source>
        <dbReference type="PROSITE" id="PS50994"/>
    </source>
</evidence>
<dbReference type="Pfam" id="PF14223">
    <property type="entry name" value="Retrotran_gag_2"/>
    <property type="match status" value="1"/>
</dbReference>
<dbReference type="EMBL" id="CM018038">
    <property type="protein sequence ID" value="KAA8538352.1"/>
    <property type="molecule type" value="Genomic_DNA"/>
</dbReference>
<sequence>MSSSPFTAQNLAPLISIKLDHTNYLLWVSELTPVLRSLDLFGIVDGSELCPPKFILESEGKEPTTINAGFTLWQPKDQYLLSWLNATLSETVLSSVYGLTTSRQVWTLLASRFASQSKSRVAYLKRQLQTLRQGTQPCSQFLQTAKSLADQLAIVGKPVDDDDLISYLISGLNPSFHAFITSYSFATRQTSLSFDEFQTELLNYEMMVNSHNSAPDSAHLAAMAATSQDIAPDHQTWLADSGANNHITADLSNLRISEPYHGENEVVVEAFCCFLKFKCYAENLLNQKIKCLQSDGGGEFTYHPFCDFLQSNGIIHHMSCPHTPQQNGVAERKHRHVTETGLAMLAHAHLLLTYWVEAFNTAIFLINKLPTAVLHNQSPFQFLLNKSPDYSCIKVFGCICYPLLRPYNHHKLLFRSKKCIFLGYSSNHKGYRCLDPSTSRVYLSRHVIFDEAQFSAPTPVSSLSQPS</sequence>
<dbReference type="InterPro" id="IPR057670">
    <property type="entry name" value="SH3_retrovirus"/>
</dbReference>
<dbReference type="GO" id="GO:0003676">
    <property type="term" value="F:nucleic acid binding"/>
    <property type="evidence" value="ECO:0007669"/>
    <property type="project" value="InterPro"/>
</dbReference>
<organism evidence="2 3">
    <name type="scientific">Nyssa sinensis</name>
    <dbReference type="NCBI Taxonomy" id="561372"/>
    <lineage>
        <taxon>Eukaryota</taxon>
        <taxon>Viridiplantae</taxon>
        <taxon>Streptophyta</taxon>
        <taxon>Embryophyta</taxon>
        <taxon>Tracheophyta</taxon>
        <taxon>Spermatophyta</taxon>
        <taxon>Magnoliopsida</taxon>
        <taxon>eudicotyledons</taxon>
        <taxon>Gunneridae</taxon>
        <taxon>Pentapetalae</taxon>
        <taxon>asterids</taxon>
        <taxon>Cornales</taxon>
        <taxon>Nyssaceae</taxon>
        <taxon>Nyssa</taxon>
    </lineage>
</organism>
<dbReference type="GO" id="GO:0015074">
    <property type="term" value="P:DNA integration"/>
    <property type="evidence" value="ECO:0007669"/>
    <property type="project" value="InterPro"/>
</dbReference>
<feature type="domain" description="Integrase catalytic" evidence="1">
    <location>
        <begin position="228"/>
        <end position="387"/>
    </location>
</feature>
<dbReference type="Gene3D" id="3.30.420.10">
    <property type="entry name" value="Ribonuclease H-like superfamily/Ribonuclease H"/>
    <property type="match status" value="1"/>
</dbReference>
<dbReference type="SUPFAM" id="SSF53098">
    <property type="entry name" value="Ribonuclease H-like"/>
    <property type="match status" value="1"/>
</dbReference>
<dbReference type="Pfam" id="PF25597">
    <property type="entry name" value="SH3_retrovirus"/>
    <property type="match status" value="1"/>
</dbReference>
<dbReference type="InterPro" id="IPR036397">
    <property type="entry name" value="RNaseH_sf"/>
</dbReference>
<dbReference type="AlphaFoldDB" id="A0A5J5B8V7"/>
<dbReference type="InterPro" id="IPR012337">
    <property type="entry name" value="RNaseH-like_sf"/>
</dbReference>
<dbReference type="Proteomes" id="UP000325577">
    <property type="component" value="Linkage Group LG15"/>
</dbReference>